<dbReference type="InterPro" id="IPR043459">
    <property type="entry name" value="NFD6/NOXY2-like"/>
</dbReference>
<dbReference type="EMBL" id="NQVE01000217">
    <property type="protein sequence ID" value="RAL37270.1"/>
    <property type="molecule type" value="Genomic_DNA"/>
</dbReference>
<organism evidence="1 2">
    <name type="scientific">Cuscuta australis</name>
    <dbReference type="NCBI Taxonomy" id="267555"/>
    <lineage>
        <taxon>Eukaryota</taxon>
        <taxon>Viridiplantae</taxon>
        <taxon>Streptophyta</taxon>
        <taxon>Embryophyta</taxon>
        <taxon>Tracheophyta</taxon>
        <taxon>Spermatophyta</taxon>
        <taxon>Magnoliopsida</taxon>
        <taxon>eudicotyledons</taxon>
        <taxon>Gunneridae</taxon>
        <taxon>Pentapetalae</taxon>
        <taxon>asterids</taxon>
        <taxon>lamiids</taxon>
        <taxon>Solanales</taxon>
        <taxon>Convolvulaceae</taxon>
        <taxon>Cuscuteae</taxon>
        <taxon>Cuscuta</taxon>
        <taxon>Cuscuta subgen. Grammica</taxon>
        <taxon>Cuscuta sect. Cleistogrammica</taxon>
    </lineage>
</organism>
<keyword evidence="2" id="KW-1185">Reference proteome</keyword>
<sequence length="187" mass="20799">MAASRMLSRLSSRLRPAPLKINKSVSPSPETSFFNAAPKSTVKRFSLISRLPVELSGVETMMPLHSALASARLNSNLSIESQSWCLAPQVVDFSSSSYGPHWGQFDLVKCIVVTVPEYCLKAKSISQLKDILLLKVYLRGRLLPVRPLSSNCEQCLESKSTFSENIDWVLQREVDAFMMSSFETSPP</sequence>
<accession>A0A328CXA5</accession>
<gene>
    <name evidence="1" type="ORF">DM860_004192</name>
</gene>
<reference evidence="1 2" key="1">
    <citation type="submission" date="2018-06" db="EMBL/GenBank/DDBJ databases">
        <title>The Genome of Cuscuta australis (Dodder) Provides Insight into the Evolution of Plant Parasitism.</title>
        <authorList>
            <person name="Liu H."/>
        </authorList>
    </citation>
    <scope>NUCLEOTIDE SEQUENCE [LARGE SCALE GENOMIC DNA]</scope>
    <source>
        <strain evidence="2">cv. Yunnan</strain>
        <tissue evidence="1">Vines</tissue>
    </source>
</reference>
<dbReference type="PANTHER" id="PTHR33156">
    <property type="entry name" value="OS02G0230000 PROTEIN"/>
    <property type="match status" value="1"/>
</dbReference>
<comment type="caution">
    <text evidence="1">The sequence shown here is derived from an EMBL/GenBank/DDBJ whole genome shotgun (WGS) entry which is preliminary data.</text>
</comment>
<proteinExistence type="predicted"/>
<protein>
    <submittedName>
        <fullName evidence="1">Uncharacterized protein</fullName>
    </submittedName>
</protein>
<evidence type="ECO:0000313" key="1">
    <source>
        <dbReference type="EMBL" id="RAL37270.1"/>
    </source>
</evidence>
<dbReference type="Proteomes" id="UP000249390">
    <property type="component" value="Unassembled WGS sequence"/>
</dbReference>
<name>A0A328CXA5_9ASTE</name>
<dbReference type="AlphaFoldDB" id="A0A328CXA5"/>
<dbReference type="PANTHER" id="PTHR33156:SF73">
    <property type="entry name" value="PROTEIN NUCLEAR FUSION DEFECTIVE 6, CHLOROPLASTIC_MITOCHONDRIAL-LIKE"/>
    <property type="match status" value="1"/>
</dbReference>
<evidence type="ECO:0000313" key="2">
    <source>
        <dbReference type="Proteomes" id="UP000249390"/>
    </source>
</evidence>